<dbReference type="InterPro" id="IPR036890">
    <property type="entry name" value="HATPase_C_sf"/>
</dbReference>
<dbReference type="Proteomes" id="UP000536179">
    <property type="component" value="Unassembled WGS sequence"/>
</dbReference>
<feature type="transmembrane region" description="Helical" evidence="4">
    <location>
        <begin position="449"/>
        <end position="469"/>
    </location>
</feature>
<gene>
    <name evidence="5" type="ORF">FHS27_003806</name>
</gene>
<dbReference type="EMBL" id="JACHXU010000013">
    <property type="protein sequence ID" value="MBB3207979.1"/>
    <property type="molecule type" value="Genomic_DNA"/>
</dbReference>
<evidence type="ECO:0000256" key="3">
    <source>
        <dbReference type="ARBA" id="ARBA00023012"/>
    </source>
</evidence>
<organism evidence="5 6">
    <name type="scientific">Aporhodopirellula rubra</name>
    <dbReference type="NCBI Taxonomy" id="980271"/>
    <lineage>
        <taxon>Bacteria</taxon>
        <taxon>Pseudomonadati</taxon>
        <taxon>Planctomycetota</taxon>
        <taxon>Planctomycetia</taxon>
        <taxon>Pirellulales</taxon>
        <taxon>Pirellulaceae</taxon>
        <taxon>Aporhodopirellula</taxon>
    </lineage>
</organism>
<keyword evidence="4" id="KW-1133">Transmembrane helix</keyword>
<keyword evidence="1" id="KW-0808">Transferase</keyword>
<evidence type="ECO:0000313" key="6">
    <source>
        <dbReference type="Proteomes" id="UP000536179"/>
    </source>
</evidence>
<dbReference type="GO" id="GO:0016301">
    <property type="term" value="F:kinase activity"/>
    <property type="evidence" value="ECO:0007669"/>
    <property type="project" value="UniProtKB-KW"/>
</dbReference>
<reference evidence="5 6" key="1">
    <citation type="submission" date="2020-08" db="EMBL/GenBank/DDBJ databases">
        <title>Genomic Encyclopedia of Type Strains, Phase III (KMG-III): the genomes of soil and plant-associated and newly described type strains.</title>
        <authorList>
            <person name="Whitman W."/>
        </authorList>
    </citation>
    <scope>NUCLEOTIDE SEQUENCE [LARGE SCALE GENOMIC DNA]</scope>
    <source>
        <strain evidence="5 6">CECT 8075</strain>
    </source>
</reference>
<dbReference type="Gene3D" id="6.10.250.2870">
    <property type="match status" value="1"/>
</dbReference>
<evidence type="ECO:0000313" key="5">
    <source>
        <dbReference type="EMBL" id="MBB3207979.1"/>
    </source>
</evidence>
<evidence type="ECO:0000256" key="1">
    <source>
        <dbReference type="ARBA" id="ARBA00022679"/>
    </source>
</evidence>
<accession>A0A7W5E1C5</accession>
<proteinExistence type="predicted"/>
<dbReference type="InterPro" id="IPR050482">
    <property type="entry name" value="Sensor_HK_TwoCompSys"/>
</dbReference>
<protein>
    <submittedName>
        <fullName evidence="5">Signal transduction histidine kinase</fullName>
    </submittedName>
</protein>
<dbReference type="Gene3D" id="2.60.120.260">
    <property type="entry name" value="Galactose-binding domain-like"/>
    <property type="match status" value="2"/>
</dbReference>
<keyword evidence="3" id="KW-0902">Two-component regulatory system</keyword>
<keyword evidence="6" id="KW-1185">Reference proteome</keyword>
<evidence type="ECO:0000256" key="4">
    <source>
        <dbReference type="SAM" id="Phobius"/>
    </source>
</evidence>
<evidence type="ECO:0000256" key="2">
    <source>
        <dbReference type="ARBA" id="ARBA00022777"/>
    </source>
</evidence>
<dbReference type="AlphaFoldDB" id="A0A7W5E1C5"/>
<dbReference type="RefSeq" id="WP_184306236.1">
    <property type="nucleotide sequence ID" value="NZ_JACHXU010000013.1"/>
</dbReference>
<comment type="caution">
    <text evidence="5">The sequence shown here is derived from an EMBL/GenBank/DDBJ whole genome shotgun (WGS) entry which is preliminary data.</text>
</comment>
<keyword evidence="2 5" id="KW-0418">Kinase</keyword>
<keyword evidence="4" id="KW-0472">Membrane</keyword>
<name>A0A7W5E1C5_9BACT</name>
<dbReference type="PANTHER" id="PTHR24421">
    <property type="entry name" value="NITRATE/NITRITE SENSOR PROTEIN NARX-RELATED"/>
    <property type="match status" value="1"/>
</dbReference>
<keyword evidence="4" id="KW-0812">Transmembrane</keyword>
<sequence length="680" mass="76211">MVRYRLSLLLLCLLFVAHYAGLRVAHADAGLYGTVGAKPIPVRELKLQLSKLSLTELERRLETIDSQLEWLCPISLRSGVGAVGIRSSVRSDPHHAEWFEVELAEAVPVHYIALVPTIWRDTKTGLRADGFPIEFRVVVGTDGDSEGTVVASYSAEDRLLPRIAPLVVECPGIIASWVRVEAIELSPRLWDSQYVFQLSELFVFSGDENVAQSRPVRTSSSSVAEGRHRRYLVDGFVPYLMDAREGEQSIAFLREGAADGDYEFTIDLGATRPLNRIHLHAIDLSDTIPQANRDGIGIPKQMRLEGANQPDFSDAVLLQEFDFPTVYDLGPIIMRRFPKTPCRYVRLTAIEPDAIMRGGKLTPRIGFAEIELFSDEKNVAAELPFEANFVVYNPMRPLSALTDGRNFYGTILPIREWMIELALRHELETERPYVAEELNRRYSQQKVHLTWLTWLAVLLAVGIGVTIMIDRVVRMRQLANLKERFAADLHDELGANLHVIGLLGDLAQAAVGSPKKLKSLHQRIRVMTERSGTAVQYCTNILEAKGLYQDLYEDMQRTTQRIMADIDGELSFEGDADVLKRLGPRTRADLFLFYKECLVNISRHSQATQFDAHLTASGSDLSLVVSDNGHGLTAPLANKVPPSLQRRARLLGAQVTAKHPSEGGTHIELNLRTRKWGRRK</sequence>
<dbReference type="SUPFAM" id="SSF55874">
    <property type="entry name" value="ATPase domain of HSP90 chaperone/DNA topoisomerase II/histidine kinase"/>
    <property type="match status" value="1"/>
</dbReference>
<dbReference type="GO" id="GO:0000160">
    <property type="term" value="P:phosphorelay signal transduction system"/>
    <property type="evidence" value="ECO:0007669"/>
    <property type="project" value="UniProtKB-KW"/>
</dbReference>